<name>A0ABN9MDA5_9NEOB</name>
<feature type="non-terminal residue" evidence="3">
    <location>
        <position position="345"/>
    </location>
</feature>
<dbReference type="PANTHER" id="PTHR12243:SF51">
    <property type="entry name" value="MADF DOMAIN-CONTAINING PROTEIN"/>
    <property type="match status" value="1"/>
</dbReference>
<feature type="region of interest" description="Disordered" evidence="1">
    <location>
        <begin position="314"/>
        <end position="345"/>
    </location>
</feature>
<sequence length="345" mass="38873">MAASGTGSLVFMDDVTQDRSSQMNSEVFRAILCAQIQPNAAKLIGRRFILQMDNDPKHKAKATQEFIKAKKWNILEWPMSVSFSCTQSVSVIILYPKCQRHYPVPQVSVSLPCTPSVSVIILYPKCQCHYPVPQVSVPLSCTRSISVTILYPKMSSSSEEEQRTGPAQAEYVSEVSTHLLSLVPEQDEDLIENDLLISLVHERVLLWDTRVLQHSDNMTIRRLWNELAKAMRDGWDNARLGFEMHFVMLKVKTLWRSLKDRFNKDLRQESRVPSGPGARIRQYKYHHILAFLRPVLAQRTTWSSTLDHGSGAVLHQTATDPSQPSSSAAASRPATLTEDQEAGPS</sequence>
<evidence type="ECO:0000256" key="1">
    <source>
        <dbReference type="SAM" id="MobiDB-lite"/>
    </source>
</evidence>
<feature type="compositionally biased region" description="Low complexity" evidence="1">
    <location>
        <begin position="317"/>
        <end position="335"/>
    </location>
</feature>
<evidence type="ECO:0000259" key="2">
    <source>
        <dbReference type="PROSITE" id="PS51029"/>
    </source>
</evidence>
<dbReference type="Proteomes" id="UP001176940">
    <property type="component" value="Unassembled WGS sequence"/>
</dbReference>
<proteinExistence type="predicted"/>
<dbReference type="Pfam" id="PF10545">
    <property type="entry name" value="MADF_DNA_bdg"/>
    <property type="match status" value="1"/>
</dbReference>
<dbReference type="Gene3D" id="3.30.420.10">
    <property type="entry name" value="Ribonuclease H-like superfamily/Ribonuclease H"/>
    <property type="match status" value="1"/>
</dbReference>
<dbReference type="InterPro" id="IPR036397">
    <property type="entry name" value="RNaseH_sf"/>
</dbReference>
<feature type="domain" description="MADF" evidence="2">
    <location>
        <begin position="195"/>
        <end position="297"/>
    </location>
</feature>
<accession>A0ABN9MDA5</accession>
<evidence type="ECO:0000313" key="4">
    <source>
        <dbReference type="Proteomes" id="UP001176940"/>
    </source>
</evidence>
<organism evidence="3 4">
    <name type="scientific">Ranitomeya imitator</name>
    <name type="common">mimic poison frog</name>
    <dbReference type="NCBI Taxonomy" id="111125"/>
    <lineage>
        <taxon>Eukaryota</taxon>
        <taxon>Metazoa</taxon>
        <taxon>Chordata</taxon>
        <taxon>Craniata</taxon>
        <taxon>Vertebrata</taxon>
        <taxon>Euteleostomi</taxon>
        <taxon>Amphibia</taxon>
        <taxon>Batrachia</taxon>
        <taxon>Anura</taxon>
        <taxon>Neobatrachia</taxon>
        <taxon>Hyloidea</taxon>
        <taxon>Dendrobatidae</taxon>
        <taxon>Dendrobatinae</taxon>
        <taxon>Ranitomeya</taxon>
    </lineage>
</organism>
<dbReference type="SMART" id="SM00595">
    <property type="entry name" value="MADF"/>
    <property type="match status" value="1"/>
</dbReference>
<dbReference type="InterPro" id="IPR039353">
    <property type="entry name" value="TF_Adf1"/>
</dbReference>
<gene>
    <name evidence="3" type="ORF">RIMI_LOCUS19552202</name>
</gene>
<evidence type="ECO:0000313" key="3">
    <source>
        <dbReference type="EMBL" id="CAJ0964746.1"/>
    </source>
</evidence>
<dbReference type="PROSITE" id="PS51029">
    <property type="entry name" value="MADF"/>
    <property type="match status" value="1"/>
</dbReference>
<comment type="caution">
    <text evidence="3">The sequence shown here is derived from an EMBL/GenBank/DDBJ whole genome shotgun (WGS) entry which is preliminary data.</text>
</comment>
<keyword evidence="4" id="KW-1185">Reference proteome</keyword>
<dbReference type="EMBL" id="CAUEEQ010062758">
    <property type="protein sequence ID" value="CAJ0964746.1"/>
    <property type="molecule type" value="Genomic_DNA"/>
</dbReference>
<dbReference type="InterPro" id="IPR006578">
    <property type="entry name" value="MADF-dom"/>
</dbReference>
<reference evidence="3" key="1">
    <citation type="submission" date="2023-07" db="EMBL/GenBank/DDBJ databases">
        <authorList>
            <person name="Stuckert A."/>
        </authorList>
    </citation>
    <scope>NUCLEOTIDE SEQUENCE</scope>
</reference>
<dbReference type="PANTHER" id="PTHR12243">
    <property type="entry name" value="MADF DOMAIN TRANSCRIPTION FACTOR"/>
    <property type="match status" value="1"/>
</dbReference>
<protein>
    <recommendedName>
        <fullName evidence="2">MADF domain-containing protein</fullName>
    </recommendedName>
</protein>